<dbReference type="AlphaFoldDB" id="A0A150WGT1"/>
<name>A0A150WGT1_BDEBC</name>
<proteinExistence type="predicted"/>
<keyword evidence="4" id="KW-1185">Reference proteome</keyword>
<dbReference type="EMBL" id="LUKE01000005">
    <property type="protein sequence ID" value="KYG62382.1"/>
    <property type="molecule type" value="Genomic_DNA"/>
</dbReference>
<accession>A0A150WGT1</accession>
<evidence type="ECO:0000256" key="1">
    <source>
        <dbReference type="SAM" id="SignalP"/>
    </source>
</evidence>
<dbReference type="RefSeq" id="WP_061836343.1">
    <property type="nucleotide sequence ID" value="NZ_LUKE01000005.1"/>
</dbReference>
<dbReference type="InterPro" id="IPR025711">
    <property type="entry name" value="PepSY"/>
</dbReference>
<evidence type="ECO:0000313" key="3">
    <source>
        <dbReference type="EMBL" id="KYG62382.1"/>
    </source>
</evidence>
<evidence type="ECO:0000313" key="4">
    <source>
        <dbReference type="Proteomes" id="UP000075320"/>
    </source>
</evidence>
<protein>
    <recommendedName>
        <fullName evidence="2">PepSY domain-containing protein</fullName>
    </recommendedName>
</protein>
<dbReference type="Pfam" id="PF03413">
    <property type="entry name" value="PepSY"/>
    <property type="match status" value="1"/>
</dbReference>
<feature type="signal peptide" evidence="1">
    <location>
        <begin position="1"/>
        <end position="18"/>
    </location>
</feature>
<dbReference type="Gene3D" id="3.10.450.40">
    <property type="match status" value="1"/>
</dbReference>
<sequence>MKKVIIGSLLFASSLALAAKSADMASKFVPNSKVVHETSKEVKMQTDHGSLIDIEFGMDGAFNEASGTNVDKDVFNPPDKMLTLKDAVAAAKKAGKNPVGKWSLEKGTLTGWAYEFQGFENGKEMEYVIDAKSGELKKAKKD</sequence>
<comment type="caution">
    <text evidence="3">The sequence shown here is derived from an EMBL/GenBank/DDBJ whole genome shotgun (WGS) entry which is preliminary data.</text>
</comment>
<dbReference type="Proteomes" id="UP000075320">
    <property type="component" value="Unassembled WGS sequence"/>
</dbReference>
<organism evidence="3 4">
    <name type="scientific">Bdellovibrio bacteriovorus</name>
    <dbReference type="NCBI Taxonomy" id="959"/>
    <lineage>
        <taxon>Bacteria</taxon>
        <taxon>Pseudomonadati</taxon>
        <taxon>Bdellovibrionota</taxon>
        <taxon>Bdellovibrionia</taxon>
        <taxon>Bdellovibrionales</taxon>
        <taxon>Pseudobdellovibrionaceae</taxon>
        <taxon>Bdellovibrio</taxon>
    </lineage>
</organism>
<evidence type="ECO:0000259" key="2">
    <source>
        <dbReference type="Pfam" id="PF03413"/>
    </source>
</evidence>
<gene>
    <name evidence="3" type="ORF">AZI86_16220</name>
</gene>
<feature type="chain" id="PRO_5007572879" description="PepSY domain-containing protein" evidence="1">
    <location>
        <begin position="19"/>
        <end position="142"/>
    </location>
</feature>
<feature type="domain" description="PepSY" evidence="2">
    <location>
        <begin position="82"/>
        <end position="136"/>
    </location>
</feature>
<keyword evidence="1" id="KW-0732">Signal</keyword>
<reference evidence="3 4" key="1">
    <citation type="submission" date="2016-03" db="EMBL/GenBank/DDBJ databases">
        <authorList>
            <person name="Ploux O."/>
        </authorList>
    </citation>
    <scope>NUCLEOTIDE SEQUENCE [LARGE SCALE GENOMIC DNA]</scope>
    <source>
        <strain evidence="3 4">R0</strain>
    </source>
</reference>
<dbReference type="OrthoDB" id="9824686at2"/>